<keyword evidence="1" id="KW-0732">Signal</keyword>
<proteinExistence type="predicted"/>
<dbReference type="InterPro" id="IPR018389">
    <property type="entry name" value="DctP_fam"/>
</dbReference>
<dbReference type="InterPro" id="IPR026289">
    <property type="entry name" value="SBP_TakP-like"/>
</dbReference>
<dbReference type="CDD" id="cd13604">
    <property type="entry name" value="PBP2_TRAP_ketoacid_lactate_like"/>
    <property type="match status" value="1"/>
</dbReference>
<name>A0ABV7L2Q7_9PROT</name>
<dbReference type="InterPro" id="IPR038404">
    <property type="entry name" value="TRAP_DctP_sf"/>
</dbReference>
<sequence length="369" mass="40825">MIEKPAASPSRKTATAARRGRSPVPACVAAILLLGFAWTIRPALAEPPPTRLTFASTFPGDMKLIGTGAQELADRISRATAGQLLLEFHEPGSLVPAAETLEAVSSGAIDAGWGGAGWFNTVDSAFNMFSAMPFGPGMGEYLAWMYHGGGLDMAREMFARHNIHNIPCAVIPPEASGWFRKEIATIQDLRGLRMRFFGLGAKVMERLGVTTLQLPPGDVLAALQRDEIDAAEFSLPQMDQDLGFQGTARYYYFPGWHQQATFFDLYINSAVWAALPDPQKAIVELACGDMIRHTIAAGEAAQWRAMREMQAAGVQIRRWPPEIIAAMESAWNEVAEEEARRNPTFRRVYDSYMAFRRDYAIWHDHAYLK</sequence>
<accession>A0ABV7L2Q7</accession>
<dbReference type="PANTHER" id="PTHR33376">
    <property type="match status" value="1"/>
</dbReference>
<dbReference type="PIRSF" id="PIRSF039026">
    <property type="entry name" value="SiaP"/>
    <property type="match status" value="1"/>
</dbReference>
<reference evidence="3" key="1">
    <citation type="journal article" date="2019" name="Int. J. Syst. Evol. Microbiol.">
        <title>The Global Catalogue of Microorganisms (GCM) 10K type strain sequencing project: providing services to taxonomists for standard genome sequencing and annotation.</title>
        <authorList>
            <consortium name="The Broad Institute Genomics Platform"/>
            <consortium name="The Broad Institute Genome Sequencing Center for Infectious Disease"/>
            <person name="Wu L."/>
            <person name="Ma J."/>
        </authorList>
    </citation>
    <scope>NUCLEOTIDE SEQUENCE [LARGE SCALE GENOMIC DNA]</scope>
    <source>
        <strain evidence="3">KCTC 42964</strain>
    </source>
</reference>
<dbReference type="Gene3D" id="3.40.190.10">
    <property type="entry name" value="Periplasmic binding protein-like II"/>
    <property type="match status" value="1"/>
</dbReference>
<evidence type="ECO:0000313" key="3">
    <source>
        <dbReference type="Proteomes" id="UP001595528"/>
    </source>
</evidence>
<dbReference type="PANTHER" id="PTHR33376:SF5">
    <property type="entry name" value="EXTRACYTOPLASMIC SOLUTE RECEPTOR PROTEIN"/>
    <property type="match status" value="1"/>
</dbReference>
<dbReference type="RefSeq" id="WP_379902401.1">
    <property type="nucleotide sequence ID" value="NZ_JBHRTR010000028.1"/>
</dbReference>
<dbReference type="Proteomes" id="UP001595528">
    <property type="component" value="Unassembled WGS sequence"/>
</dbReference>
<evidence type="ECO:0000313" key="2">
    <source>
        <dbReference type="EMBL" id="MFC3228877.1"/>
    </source>
</evidence>
<gene>
    <name evidence="2" type="ORF">ACFOGJ_16650</name>
</gene>
<dbReference type="Pfam" id="PF03480">
    <property type="entry name" value="DctP"/>
    <property type="match status" value="1"/>
</dbReference>
<dbReference type="Gene3D" id="3.40.190.170">
    <property type="entry name" value="Bacterial extracellular solute-binding protein, family 7"/>
    <property type="match status" value="1"/>
</dbReference>
<organism evidence="2 3">
    <name type="scientific">Marinibaculum pumilum</name>
    <dbReference type="NCBI Taxonomy" id="1766165"/>
    <lineage>
        <taxon>Bacteria</taxon>
        <taxon>Pseudomonadati</taxon>
        <taxon>Pseudomonadota</taxon>
        <taxon>Alphaproteobacteria</taxon>
        <taxon>Rhodospirillales</taxon>
        <taxon>Rhodospirillaceae</taxon>
        <taxon>Marinibaculum</taxon>
    </lineage>
</organism>
<keyword evidence="3" id="KW-1185">Reference proteome</keyword>
<evidence type="ECO:0000256" key="1">
    <source>
        <dbReference type="ARBA" id="ARBA00022729"/>
    </source>
</evidence>
<comment type="caution">
    <text evidence="2">The sequence shown here is derived from an EMBL/GenBank/DDBJ whole genome shotgun (WGS) entry which is preliminary data.</text>
</comment>
<protein>
    <submittedName>
        <fullName evidence="2">TRAP transporter substrate-binding protein</fullName>
    </submittedName>
</protein>
<dbReference type="EMBL" id="JBHRTR010000028">
    <property type="protein sequence ID" value="MFC3228877.1"/>
    <property type="molecule type" value="Genomic_DNA"/>
</dbReference>